<dbReference type="HOGENOM" id="CLU_096872_4_3_11"/>
<protein>
    <recommendedName>
        <fullName evidence="1">UPF0311 protein BLASA_1699</fullName>
    </recommendedName>
</protein>
<name>H6RN72_BLASD</name>
<reference evidence="3" key="2">
    <citation type="submission" date="2012-02" db="EMBL/GenBank/DDBJ databases">
        <title>Complete genome sequence of Blastococcus saxobsidens strain DD2.</title>
        <authorList>
            <person name="Genoscope."/>
        </authorList>
    </citation>
    <scope>NUCLEOTIDE SEQUENCE [LARGE SCALE GENOMIC DNA]</scope>
    <source>
        <strain evidence="3">DD2</strain>
    </source>
</reference>
<dbReference type="PANTHER" id="PTHR37315">
    <property type="entry name" value="UPF0311 PROTEIN BLR7842"/>
    <property type="match status" value="1"/>
</dbReference>
<dbReference type="STRING" id="1146883.BLASA_1699"/>
<dbReference type="eggNOG" id="ENOG5032SS8">
    <property type="taxonomic scope" value="Bacteria"/>
</dbReference>
<dbReference type="OrthoDB" id="3368702at2"/>
<dbReference type="EMBL" id="FO117623">
    <property type="protein sequence ID" value="CCG02620.1"/>
    <property type="molecule type" value="Genomic_DNA"/>
</dbReference>
<dbReference type="HAMAP" id="MF_00775">
    <property type="entry name" value="UPF0311"/>
    <property type="match status" value="1"/>
</dbReference>
<comment type="similarity">
    <text evidence="1">Belongs to the UPF0311 family.</text>
</comment>
<dbReference type="InterPro" id="IPR020915">
    <property type="entry name" value="UPF0311"/>
</dbReference>
<sequence length="157" mass="17450">MPDHAPATPQLSHTATLRIEVGSPVEVGVTSRGIRRVIPITGGRVTGPLMQGEIIPGGADFQVITSTTDTELEARYVLRTDQDELVYVTNWGLRTGTVEDIERLRQDLPVDPDRIYFRTAPRFETAAPRLAELNRRLFIGVGTRRPDAVLLDVFMVQ</sequence>
<dbReference type="KEGG" id="bsd:BLASA_1699"/>
<evidence type="ECO:0000313" key="3">
    <source>
        <dbReference type="Proteomes" id="UP000007517"/>
    </source>
</evidence>
<accession>H6RN72</accession>
<dbReference type="RefSeq" id="WP_014375511.1">
    <property type="nucleotide sequence ID" value="NC_016943.1"/>
</dbReference>
<dbReference type="Gene3D" id="2.40.160.20">
    <property type="match status" value="1"/>
</dbReference>
<dbReference type="PANTHER" id="PTHR37315:SF1">
    <property type="entry name" value="UPF0311 PROTEIN BLR7842"/>
    <property type="match status" value="1"/>
</dbReference>
<evidence type="ECO:0000256" key="1">
    <source>
        <dbReference type="HAMAP-Rule" id="MF_00775"/>
    </source>
</evidence>
<reference evidence="2 3" key="1">
    <citation type="journal article" date="2012" name="J. Bacteriol.">
        <title>Genome Sequence of Blastococcus saxobsidens DD2, a Stone-Inhabiting Bacterium.</title>
        <authorList>
            <person name="Chouaia B."/>
            <person name="Crotti E."/>
            <person name="Brusetti L."/>
            <person name="Daffonchio D."/>
            <person name="Essoussi I."/>
            <person name="Nouioui I."/>
            <person name="Sbissi I."/>
            <person name="Ghodhbane-Gtari F."/>
            <person name="Gtari M."/>
            <person name="Vacherie B."/>
            <person name="Barbe V."/>
            <person name="Medigue C."/>
            <person name="Gury J."/>
            <person name="Pujic P."/>
            <person name="Normand P."/>
        </authorList>
    </citation>
    <scope>NUCLEOTIDE SEQUENCE [LARGE SCALE GENOMIC DNA]</scope>
    <source>
        <strain evidence="2 3">DD2</strain>
    </source>
</reference>
<dbReference type="Proteomes" id="UP000007517">
    <property type="component" value="Chromosome"/>
</dbReference>
<organism evidence="2 3">
    <name type="scientific">Blastococcus saxobsidens (strain DD2)</name>
    <dbReference type="NCBI Taxonomy" id="1146883"/>
    <lineage>
        <taxon>Bacteria</taxon>
        <taxon>Bacillati</taxon>
        <taxon>Actinomycetota</taxon>
        <taxon>Actinomycetes</taxon>
        <taxon>Geodermatophilales</taxon>
        <taxon>Geodermatophilaceae</taxon>
        <taxon>Blastococcus</taxon>
    </lineage>
</organism>
<dbReference type="Pfam" id="PF11578">
    <property type="entry name" value="DUF3237"/>
    <property type="match status" value="1"/>
</dbReference>
<evidence type="ECO:0000313" key="2">
    <source>
        <dbReference type="EMBL" id="CCG02620.1"/>
    </source>
</evidence>
<proteinExistence type="inferred from homology"/>
<gene>
    <name evidence="2" type="ordered locus">BLASA_1699</name>
</gene>
<dbReference type="AlphaFoldDB" id="H6RN72"/>
<keyword evidence="3" id="KW-1185">Reference proteome</keyword>